<reference evidence="2 3" key="1">
    <citation type="journal article" date="2018" name="Mol. Plant">
        <title>The genome of Artemisia annua provides insight into the evolution of Asteraceae family and artemisinin biosynthesis.</title>
        <authorList>
            <person name="Shen Q."/>
            <person name="Zhang L."/>
            <person name="Liao Z."/>
            <person name="Wang S."/>
            <person name="Yan T."/>
            <person name="Shi P."/>
            <person name="Liu M."/>
            <person name="Fu X."/>
            <person name="Pan Q."/>
            <person name="Wang Y."/>
            <person name="Lv Z."/>
            <person name="Lu X."/>
            <person name="Zhang F."/>
            <person name="Jiang W."/>
            <person name="Ma Y."/>
            <person name="Chen M."/>
            <person name="Hao X."/>
            <person name="Li L."/>
            <person name="Tang Y."/>
            <person name="Lv G."/>
            <person name="Zhou Y."/>
            <person name="Sun X."/>
            <person name="Brodelius P.E."/>
            <person name="Rose J.K.C."/>
            <person name="Tang K."/>
        </authorList>
    </citation>
    <scope>NUCLEOTIDE SEQUENCE [LARGE SCALE GENOMIC DNA]</scope>
    <source>
        <strain evidence="3">cv. Huhao1</strain>
        <tissue evidence="2">Leaf</tissue>
    </source>
</reference>
<evidence type="ECO:0000313" key="3">
    <source>
        <dbReference type="Proteomes" id="UP000245207"/>
    </source>
</evidence>
<dbReference type="Pfam" id="PF07714">
    <property type="entry name" value="PK_Tyr_Ser-Thr"/>
    <property type="match status" value="3"/>
</dbReference>
<dbReference type="Gene3D" id="1.10.510.10">
    <property type="entry name" value="Transferase(Phosphotransferase) domain 1"/>
    <property type="match status" value="3"/>
</dbReference>
<comment type="caution">
    <text evidence="2">The sequence shown here is derived from an EMBL/GenBank/DDBJ whole genome shotgun (WGS) entry which is preliminary data.</text>
</comment>
<dbReference type="GO" id="GO:0005886">
    <property type="term" value="C:plasma membrane"/>
    <property type="evidence" value="ECO:0007669"/>
    <property type="project" value="TreeGrafter"/>
</dbReference>
<protein>
    <submittedName>
        <fullName evidence="2">Phloem protein 2-like protein</fullName>
    </submittedName>
</protein>
<dbReference type="Pfam" id="PF14299">
    <property type="entry name" value="PP2"/>
    <property type="match status" value="1"/>
</dbReference>
<dbReference type="PROSITE" id="PS50011">
    <property type="entry name" value="PROTEIN_KINASE_DOM"/>
    <property type="match status" value="3"/>
</dbReference>
<dbReference type="STRING" id="35608.A0A2U1Q9D8"/>
<dbReference type="Proteomes" id="UP000245207">
    <property type="component" value="Unassembled WGS sequence"/>
</dbReference>
<accession>A0A2U1Q9D8</accession>
<dbReference type="SUPFAM" id="SSF56112">
    <property type="entry name" value="Protein kinase-like (PK-like)"/>
    <property type="match status" value="3"/>
</dbReference>
<keyword evidence="3" id="KW-1185">Reference proteome</keyword>
<dbReference type="Gene3D" id="3.30.200.20">
    <property type="entry name" value="Phosphorylase Kinase, domain 1"/>
    <property type="match status" value="3"/>
</dbReference>
<evidence type="ECO:0000313" key="2">
    <source>
        <dbReference type="EMBL" id="PWA94583.1"/>
    </source>
</evidence>
<organism evidence="2 3">
    <name type="scientific">Artemisia annua</name>
    <name type="common">Sweet wormwood</name>
    <dbReference type="NCBI Taxonomy" id="35608"/>
    <lineage>
        <taxon>Eukaryota</taxon>
        <taxon>Viridiplantae</taxon>
        <taxon>Streptophyta</taxon>
        <taxon>Embryophyta</taxon>
        <taxon>Tracheophyta</taxon>
        <taxon>Spermatophyta</taxon>
        <taxon>Magnoliopsida</taxon>
        <taxon>eudicotyledons</taxon>
        <taxon>Gunneridae</taxon>
        <taxon>Pentapetalae</taxon>
        <taxon>asterids</taxon>
        <taxon>campanulids</taxon>
        <taxon>Asterales</taxon>
        <taxon>Asteraceae</taxon>
        <taxon>Asteroideae</taxon>
        <taxon>Anthemideae</taxon>
        <taxon>Artemisiinae</taxon>
        <taxon>Artemisia</taxon>
    </lineage>
</organism>
<feature type="domain" description="Protein kinase" evidence="1">
    <location>
        <begin position="349"/>
        <end position="626"/>
    </location>
</feature>
<dbReference type="InterPro" id="IPR025886">
    <property type="entry name" value="PP2-like"/>
</dbReference>
<proteinExistence type="predicted"/>
<dbReference type="SMART" id="SM00220">
    <property type="entry name" value="S_TKc"/>
    <property type="match status" value="2"/>
</dbReference>
<dbReference type="InterPro" id="IPR045272">
    <property type="entry name" value="ANXUR1/2-like"/>
</dbReference>
<dbReference type="EMBL" id="PKPP01000304">
    <property type="protein sequence ID" value="PWA94583.1"/>
    <property type="molecule type" value="Genomic_DNA"/>
</dbReference>
<evidence type="ECO:0000259" key="1">
    <source>
        <dbReference type="PROSITE" id="PS50011"/>
    </source>
</evidence>
<dbReference type="GO" id="GO:0004714">
    <property type="term" value="F:transmembrane receptor protein tyrosine kinase activity"/>
    <property type="evidence" value="ECO:0007669"/>
    <property type="project" value="InterPro"/>
</dbReference>
<gene>
    <name evidence="2" type="ORF">CTI12_AA059040</name>
</gene>
<feature type="domain" description="Protein kinase" evidence="1">
    <location>
        <begin position="679"/>
        <end position="963"/>
    </location>
</feature>
<dbReference type="InterPro" id="IPR011009">
    <property type="entry name" value="Kinase-like_dom_sf"/>
</dbReference>
<dbReference type="GO" id="GO:0005524">
    <property type="term" value="F:ATP binding"/>
    <property type="evidence" value="ECO:0007669"/>
    <property type="project" value="InterPro"/>
</dbReference>
<sequence length="1330" mass="152229">MNNIKFESDINGLLSREECARLRISLEDIKLATNNFSPENVITVNSYETVYKGEIIREGKSLRVRVKRFEELVDASDVDLAVEDIVLLCLHKNPNVMSLLGFCSEDDKITLVLEYPAYGNLQKYLDNTILTWKNRLNICIGAAHGIRYFHHMAYSDFRFTSSSIFLDTNWEAKVSHIESFHDYIYETDSLYSDPELKETGIFTKKSDIYSFGIVLFEVLCGRLAFDTEYGTDGQYLMELVEESYEEGKLDEIIDPFLRNQMAPDSLRIFSNIAYQCCNDDPNQRPSMYRILLELQQALTLQLKFEELALLHVDDGVKGIPMVQDDYYKENNLEHLIIPWKEIFSATNGFCNDHLIGSGGFGRVYKAKLFHFDVRKYARINGSQNFSTGGGGFGGYPRRRSTVAIKKLDVRYGQGKREFLQEIEVSRLKHRNLISLLGFCDHDGDMILVYEHASNGSLDKWIDNRRRVYSHTWAQRLQICLDVAHGLSYLHNLGTIHRDIKSANILLGHNLEGIIGDFGLSRTRKHKKVEFSVTNVAGTPAYIDPLYYRTGKLSMHSDIHSFGVVLWEVLCGKLAILPKVGDEQYLLHRAKHHFDKNELNLIIDPQFKEEFEKSSSISGNKNFQNSIKTFAAIADACLDANTKQLTMDDVVKELKKAWTFHVTGVEMFSLNIINSATSGFSEEHVIGKGTRGKVYTGTLSVSMQPKVVAIKRLEMVGSYEEGGFFKDVAMMSSYIHDNIIPFHGFCEEANEMILVFEHATNRSLDKHLDNSTLTWGHRLKISIGVAHGLQYIHSCVQPRKAVHGDIKSSHILLDDVWNATISDFIISKCEGTLGYRDPEYEKTLTRHSDVYAFGVVLFELLSGRPAIKDVENDRQHTSSRIFNADPEISEERKDKDEKVVFLAQLATRCFEDRKLEAIIFHGIKEKTDPNSIDIFSAIAYQCLQQNKENRPTMARVIEELQKAFNSHDEWEWEQKLPRDYKRIIEMSKHPVPSSTTKKDLHCLLSSGILLSKENVWFSISMHGVKCEMVPATKFSYGNASFLKWASIRKSRFVNKDQTTDFEVLLESFSRYYCGSLAIFVEGIEFRPVTVDAVVNKEIKDEKDVQVVYKSESDMHLEEKLGNDYHEVINRSESNPVNTSKEELNALLSEGLLIDQGEKLFSVSKVSMKKCYMLSAKSVIYSSPNMKRSIRVSPSKSRFAEAVEILSHYEFRIKCNIETKLLSPNTNYGCFLVFQISEECHGLKGPVKGRNLLPHKNKETNIISFRTPNQVNLQYFKWIPAEREDGWMEVIVWEIHDENEQISEYIPMDMKLTNFEGSMSGLILCGIEFRPI</sequence>
<name>A0A2U1Q9D8_ARTAN</name>
<dbReference type="InterPro" id="IPR001245">
    <property type="entry name" value="Ser-Thr/Tyr_kinase_cat_dom"/>
</dbReference>
<feature type="domain" description="Protein kinase" evidence="1">
    <location>
        <begin position="36"/>
        <end position="298"/>
    </location>
</feature>
<dbReference type="InterPro" id="IPR000719">
    <property type="entry name" value="Prot_kinase_dom"/>
</dbReference>
<dbReference type="PANTHER" id="PTHR27003:SF467">
    <property type="entry name" value="PROTEIN KINASE DOMAIN-CONTAINING PROTEIN"/>
    <property type="match status" value="1"/>
</dbReference>
<dbReference type="PANTHER" id="PTHR27003">
    <property type="entry name" value="OS07G0166700 PROTEIN"/>
    <property type="match status" value="1"/>
</dbReference>
<dbReference type="GO" id="GO:0009506">
    <property type="term" value="C:plasmodesma"/>
    <property type="evidence" value="ECO:0007669"/>
    <property type="project" value="TreeGrafter"/>
</dbReference>
<dbReference type="OrthoDB" id="2393669at2759"/>